<proteinExistence type="inferred from homology"/>
<comment type="similarity">
    <text evidence="1 9">Belongs to the peptidase S11 family.</text>
</comment>
<evidence type="ECO:0000256" key="1">
    <source>
        <dbReference type="ARBA" id="ARBA00007164"/>
    </source>
</evidence>
<dbReference type="GO" id="GO:0009252">
    <property type="term" value="P:peptidoglycan biosynthetic process"/>
    <property type="evidence" value="ECO:0007669"/>
    <property type="project" value="UniProtKB-KW"/>
</dbReference>
<evidence type="ECO:0000256" key="6">
    <source>
        <dbReference type="ARBA" id="ARBA00023316"/>
    </source>
</evidence>
<evidence type="ECO:0000256" key="4">
    <source>
        <dbReference type="ARBA" id="ARBA00022960"/>
    </source>
</evidence>
<dbReference type="GO" id="GO:0071555">
    <property type="term" value="P:cell wall organization"/>
    <property type="evidence" value="ECO:0007669"/>
    <property type="project" value="UniProtKB-KW"/>
</dbReference>
<dbReference type="InterPro" id="IPR001967">
    <property type="entry name" value="Peptidase_S11_N"/>
</dbReference>
<evidence type="ECO:0000313" key="12">
    <source>
        <dbReference type="Proteomes" id="UP000178869"/>
    </source>
</evidence>
<keyword evidence="3" id="KW-0378">Hydrolase</keyword>
<dbReference type="GO" id="GO:0008360">
    <property type="term" value="P:regulation of cell shape"/>
    <property type="evidence" value="ECO:0007669"/>
    <property type="project" value="UniProtKB-KW"/>
</dbReference>
<evidence type="ECO:0000256" key="7">
    <source>
        <dbReference type="PIRSR" id="PIRSR618044-1"/>
    </source>
</evidence>
<evidence type="ECO:0000256" key="2">
    <source>
        <dbReference type="ARBA" id="ARBA00022729"/>
    </source>
</evidence>
<keyword evidence="6" id="KW-0961">Cell wall biogenesis/degradation</keyword>
<protein>
    <recommendedName>
        <fullName evidence="10">Peptidase S11 D-alanyl-D-alanine carboxypeptidase A N-terminal domain-containing protein</fullName>
    </recommendedName>
</protein>
<feature type="binding site" evidence="8">
    <location>
        <position position="285"/>
    </location>
    <ligand>
        <name>substrate</name>
    </ligand>
</feature>
<evidence type="ECO:0000256" key="9">
    <source>
        <dbReference type="RuleBase" id="RU004016"/>
    </source>
</evidence>
<evidence type="ECO:0000313" key="11">
    <source>
        <dbReference type="EMBL" id="OHA45899.1"/>
    </source>
</evidence>
<dbReference type="PRINTS" id="PR00725">
    <property type="entry name" value="DADACBPTASE1"/>
</dbReference>
<keyword evidence="2" id="KW-0732">Signal</keyword>
<gene>
    <name evidence="11" type="ORF">A2828_01350</name>
</gene>
<feature type="active site" evidence="7">
    <location>
        <position position="180"/>
    </location>
</feature>
<feature type="active site" description="Proton acceptor" evidence="7">
    <location>
        <position position="128"/>
    </location>
</feature>
<dbReference type="Proteomes" id="UP000178869">
    <property type="component" value="Unassembled WGS sequence"/>
</dbReference>
<evidence type="ECO:0000256" key="3">
    <source>
        <dbReference type="ARBA" id="ARBA00022801"/>
    </source>
</evidence>
<keyword evidence="5" id="KW-0573">Peptidoglycan synthesis</keyword>
<dbReference type="PANTHER" id="PTHR21581">
    <property type="entry name" value="D-ALANYL-D-ALANINE CARBOXYPEPTIDASE"/>
    <property type="match status" value="1"/>
</dbReference>
<dbReference type="Gene3D" id="3.40.710.10">
    <property type="entry name" value="DD-peptidase/beta-lactamase superfamily"/>
    <property type="match status" value="1"/>
</dbReference>
<evidence type="ECO:0000256" key="5">
    <source>
        <dbReference type="ARBA" id="ARBA00022984"/>
    </source>
</evidence>
<feature type="domain" description="Peptidase S11 D-alanyl-D-alanine carboxypeptidase A N-terminal" evidence="10">
    <location>
        <begin position="90"/>
        <end position="298"/>
    </location>
</feature>
<comment type="caution">
    <text evidence="11">The sequence shown here is derived from an EMBL/GenBank/DDBJ whole genome shotgun (WGS) entry which is preliminary data.</text>
</comment>
<dbReference type="GO" id="GO:0006508">
    <property type="term" value="P:proteolysis"/>
    <property type="evidence" value="ECO:0007669"/>
    <property type="project" value="InterPro"/>
</dbReference>
<accession>A0A1G2PDT6</accession>
<reference evidence="11 12" key="1">
    <citation type="journal article" date="2016" name="Nat. Commun.">
        <title>Thousands of microbial genomes shed light on interconnected biogeochemical processes in an aquifer system.</title>
        <authorList>
            <person name="Anantharaman K."/>
            <person name="Brown C.T."/>
            <person name="Hug L.A."/>
            <person name="Sharon I."/>
            <person name="Castelle C.J."/>
            <person name="Probst A.J."/>
            <person name="Thomas B.C."/>
            <person name="Singh A."/>
            <person name="Wilkins M.J."/>
            <person name="Karaoz U."/>
            <person name="Brodie E.L."/>
            <person name="Williams K.H."/>
            <person name="Hubbard S.S."/>
            <person name="Banfield J.F."/>
        </authorList>
    </citation>
    <scope>NUCLEOTIDE SEQUENCE [LARGE SCALE GENOMIC DNA]</scope>
</reference>
<sequence length="344" mass="37338">MNSKQHFSSSLVLLGIFLLIIVGVYTDVNRILSKITSTLVLSKASLTQSISVDINLENGGGEIDEPDNSEPLVISYLAPPPTILPARDWSVQIPEITAQSYFVLDGQTNTILLNKGENEKRPVASLTKLVTAFIALKYIPPSAPILVSAEAAATEGKAGDLFAGESLSFYDALAALLLPSSNDAAEALAGYMGRDKFISLMNEEVKNMGINDASFKNPSGLDETGQYATAKGIINIFRSDLNIETLKNLLSKSIYETRSLDGKIYHRFVTSNWLLGSFPGVVAGKTGFTDEAGQSLVVAWRPPESSAIERKESLPVVYAVILGSQDRFGDMRAILEWLSKAYHW</sequence>
<dbReference type="Pfam" id="PF00768">
    <property type="entry name" value="Peptidase_S11"/>
    <property type="match status" value="1"/>
</dbReference>
<dbReference type="PANTHER" id="PTHR21581:SF6">
    <property type="entry name" value="TRAFFICKING PROTEIN PARTICLE COMPLEX SUBUNIT 12"/>
    <property type="match status" value="1"/>
</dbReference>
<dbReference type="AlphaFoldDB" id="A0A1G2PDT6"/>
<name>A0A1G2PDT6_9BACT</name>
<feature type="active site" evidence="7">
    <location>
        <position position="125"/>
    </location>
</feature>
<evidence type="ECO:0000259" key="10">
    <source>
        <dbReference type="Pfam" id="PF00768"/>
    </source>
</evidence>
<organism evidence="11 12">
    <name type="scientific">Candidatus Terrybacteria bacterium RIFCSPHIGHO2_01_FULL_43_35</name>
    <dbReference type="NCBI Taxonomy" id="1802361"/>
    <lineage>
        <taxon>Bacteria</taxon>
        <taxon>Candidatus Terryibacteriota</taxon>
    </lineage>
</organism>
<dbReference type="InterPro" id="IPR018044">
    <property type="entry name" value="Peptidase_S11"/>
</dbReference>
<keyword evidence="4" id="KW-0133">Cell shape</keyword>
<dbReference type="EMBL" id="MHSR01000025">
    <property type="protein sequence ID" value="OHA45899.1"/>
    <property type="molecule type" value="Genomic_DNA"/>
</dbReference>
<evidence type="ECO:0000256" key="8">
    <source>
        <dbReference type="PIRSR" id="PIRSR618044-2"/>
    </source>
</evidence>
<dbReference type="GO" id="GO:0009002">
    <property type="term" value="F:serine-type D-Ala-D-Ala carboxypeptidase activity"/>
    <property type="evidence" value="ECO:0007669"/>
    <property type="project" value="InterPro"/>
</dbReference>
<dbReference type="InterPro" id="IPR012338">
    <property type="entry name" value="Beta-lactam/transpept-like"/>
</dbReference>
<dbReference type="SUPFAM" id="SSF56601">
    <property type="entry name" value="beta-lactamase/transpeptidase-like"/>
    <property type="match status" value="1"/>
</dbReference>